<accession>Q9YDZ5</accession>
<reference evidence="2 3" key="1">
    <citation type="journal article" date="1999" name="DNA Res.">
        <title>Complete genome sequence of an aerobic hyper-thermophilic crenarchaeon, Aeropyrum pernix K1.</title>
        <authorList>
            <person name="Kawarabayasi Y."/>
            <person name="Hino Y."/>
            <person name="Horikawa H."/>
            <person name="Yamazaki S."/>
            <person name="Haikawa Y."/>
            <person name="Jin-no K."/>
            <person name="Takahashi M."/>
            <person name="Sekine M."/>
            <person name="Baba S."/>
            <person name="Ankai A."/>
            <person name="Kosugi H."/>
            <person name="Hosoyama A."/>
            <person name="Fukui S."/>
            <person name="Nagai Y."/>
            <person name="Nishijima K."/>
            <person name="Nakazawa H."/>
            <person name="Takamiya M."/>
            <person name="Masuda S."/>
            <person name="Funahashi T."/>
            <person name="Tanaka T."/>
            <person name="Kudoh Y."/>
            <person name="Yamazaki J."/>
            <person name="Kushida N."/>
            <person name="Oguchi A."/>
            <person name="Aoki K."/>
            <person name="Kubota K."/>
            <person name="Nakamura Y."/>
            <person name="Nomura N."/>
            <person name="Sako Y."/>
            <person name="Kikuchi H."/>
        </authorList>
    </citation>
    <scope>NUCLEOTIDE SEQUENCE [LARGE SCALE GENOMIC DNA]</scope>
    <source>
        <strain evidence="3">ATCC 700893 / DSM 11879 / JCM 9820 / NBRC 100138 / K1</strain>
    </source>
</reference>
<feature type="region of interest" description="Disordered" evidence="1">
    <location>
        <begin position="130"/>
        <end position="149"/>
    </location>
</feature>
<dbReference type="Proteomes" id="UP000002518">
    <property type="component" value="Chromosome"/>
</dbReference>
<dbReference type="GeneID" id="1444887"/>
<dbReference type="AlphaFoldDB" id="Q9YDZ5"/>
<evidence type="ECO:0000313" key="2">
    <source>
        <dbReference type="EMBL" id="BAA79752.2"/>
    </source>
</evidence>
<proteinExistence type="predicted"/>
<gene>
    <name evidence="2" type="ordered locus">APE_0774.1</name>
</gene>
<sequence>MPLCFDGVLAPRGGEVLQRSGPLIYSTPGSAPLLIDLRGPKPPCGVKLVCGPYVYGEGLAAEFLGDPPSFFKGDYNTLGPPEGLEDADAGRGGFVENAVFNPFSWRPVMPIPASMPGCVETEFGPYSPPNLDPASSSEAGLKCAQPRGGGGEGSVDAGGAVLTLNWVRRIGGLTVGGSEGFTAVASGDAALIIPHGSSVSVTLRTPAASYRVGMLYGLAFEEPVLGGEYFGNLIVLSGPGLEVSIASPAGARVSLAPGVVEVYTREAFALVGEGVSRGFKALVELLYSYSLLDRAPARIGNFYSVKSFAYITRVDGRAIEFKAAALKGAGGGTVYLNPPFRSRLVKVETLLGETEMPGGPRVSVPVAECGCARARIHASGGLLMRMVERRGPGL</sequence>
<dbReference type="PIR" id="H72668">
    <property type="entry name" value="H72668"/>
</dbReference>
<name>Q9YDZ5_AERPE</name>
<organism evidence="2 3">
    <name type="scientific">Aeropyrum pernix (strain ATCC 700893 / DSM 11879 / JCM 9820 / NBRC 100138 / K1)</name>
    <dbReference type="NCBI Taxonomy" id="272557"/>
    <lineage>
        <taxon>Archaea</taxon>
        <taxon>Thermoproteota</taxon>
        <taxon>Thermoprotei</taxon>
        <taxon>Desulfurococcales</taxon>
        <taxon>Desulfurococcaceae</taxon>
        <taxon>Aeropyrum</taxon>
    </lineage>
</organism>
<keyword evidence="3" id="KW-1185">Reference proteome</keyword>
<dbReference type="RefSeq" id="WP_010865963.1">
    <property type="nucleotide sequence ID" value="NC_000854.2"/>
</dbReference>
<dbReference type="EMBL" id="BA000002">
    <property type="protein sequence ID" value="BAA79752.2"/>
    <property type="molecule type" value="Genomic_DNA"/>
</dbReference>
<dbReference type="KEGG" id="ape:APE_0774.1"/>
<evidence type="ECO:0000313" key="3">
    <source>
        <dbReference type="Proteomes" id="UP000002518"/>
    </source>
</evidence>
<dbReference type="STRING" id="272557.APE_0774.1"/>
<protein>
    <submittedName>
        <fullName evidence="2">Uncharacterized protein</fullName>
    </submittedName>
</protein>
<dbReference type="eggNOG" id="arCOG13708">
    <property type="taxonomic scope" value="Archaea"/>
</dbReference>
<dbReference type="EnsemblBacteria" id="BAA79752">
    <property type="protein sequence ID" value="BAA79752"/>
    <property type="gene ID" value="APE_0774.1"/>
</dbReference>
<evidence type="ECO:0000256" key="1">
    <source>
        <dbReference type="SAM" id="MobiDB-lite"/>
    </source>
</evidence>